<feature type="transmembrane region" description="Helical" evidence="1">
    <location>
        <begin position="97"/>
        <end position="117"/>
    </location>
</feature>
<keyword evidence="1" id="KW-0472">Membrane</keyword>
<keyword evidence="2" id="KW-1185">Reference proteome</keyword>
<protein>
    <submittedName>
        <fullName evidence="3 4">Uncharacterized protein LOC112054968</fullName>
    </submittedName>
</protein>
<evidence type="ECO:0000313" key="4">
    <source>
        <dbReference type="RefSeq" id="XP_052742212.1"/>
    </source>
</evidence>
<organism evidence="2 3">
    <name type="scientific">Bicyclus anynana</name>
    <name type="common">Squinting bush brown butterfly</name>
    <dbReference type="NCBI Taxonomy" id="110368"/>
    <lineage>
        <taxon>Eukaryota</taxon>
        <taxon>Metazoa</taxon>
        <taxon>Ecdysozoa</taxon>
        <taxon>Arthropoda</taxon>
        <taxon>Hexapoda</taxon>
        <taxon>Insecta</taxon>
        <taxon>Pterygota</taxon>
        <taxon>Neoptera</taxon>
        <taxon>Endopterygota</taxon>
        <taxon>Lepidoptera</taxon>
        <taxon>Glossata</taxon>
        <taxon>Ditrysia</taxon>
        <taxon>Papilionoidea</taxon>
        <taxon>Nymphalidae</taxon>
        <taxon>Satyrinae</taxon>
        <taxon>Satyrini</taxon>
        <taxon>Mycalesina</taxon>
        <taxon>Bicyclus</taxon>
    </lineage>
</organism>
<dbReference type="RefSeq" id="XP_052742211.1">
    <property type="nucleotide sequence ID" value="XM_052886251.1"/>
</dbReference>
<dbReference type="RefSeq" id="XP_052742212.1">
    <property type="nucleotide sequence ID" value="XM_052886252.1"/>
</dbReference>
<feature type="transmembrane region" description="Helical" evidence="1">
    <location>
        <begin position="21"/>
        <end position="43"/>
    </location>
</feature>
<reference evidence="3 4" key="1">
    <citation type="submission" date="2025-05" db="UniProtKB">
        <authorList>
            <consortium name="RefSeq"/>
        </authorList>
    </citation>
    <scope>IDENTIFICATION</scope>
</reference>
<keyword evidence="1" id="KW-0812">Transmembrane</keyword>
<keyword evidence="1" id="KW-1133">Transmembrane helix</keyword>
<name>A0ABM3LT25_BICAN</name>
<proteinExistence type="predicted"/>
<evidence type="ECO:0000313" key="3">
    <source>
        <dbReference type="RefSeq" id="XP_052742211.1"/>
    </source>
</evidence>
<dbReference type="Proteomes" id="UP001652582">
    <property type="component" value="Chromosome 16"/>
</dbReference>
<gene>
    <name evidence="3 4" type="primary">LOC112054968</name>
</gene>
<sequence>MRLEIPECRRCCCCVPLRHGILVFGYLNLAFSIFVVVVEILVLTKGSFSYHTMTVFRGLQFYVHLWFAVLLYASEIIFNIVLLVGAHMRKPQLMRVYYWYGIATTAASAATFLVLWLKMSCKHCHWTDYVIEVSFLASGVGIQIYLLLLIRSALRKFKHNSRLCYVNHASEIMVESPLQTGHNPF</sequence>
<evidence type="ECO:0000313" key="2">
    <source>
        <dbReference type="Proteomes" id="UP001652582"/>
    </source>
</evidence>
<accession>A0ABM3LT25</accession>
<dbReference type="GeneID" id="112054968"/>
<feature type="transmembrane region" description="Helical" evidence="1">
    <location>
        <begin position="63"/>
        <end position="85"/>
    </location>
</feature>
<feature type="transmembrane region" description="Helical" evidence="1">
    <location>
        <begin position="129"/>
        <end position="150"/>
    </location>
</feature>
<evidence type="ECO:0000256" key="1">
    <source>
        <dbReference type="SAM" id="Phobius"/>
    </source>
</evidence>